<dbReference type="Pfam" id="PF14078">
    <property type="entry name" value="DUF4259"/>
    <property type="match status" value="1"/>
</dbReference>
<protein>
    <submittedName>
        <fullName evidence="1">DUF4259 domain-containing protein</fullName>
    </submittedName>
</protein>
<accession>A0ABV6QHG5</accession>
<gene>
    <name evidence="1" type="ORF">ACFFGN_07960</name>
</gene>
<keyword evidence="2" id="KW-1185">Reference proteome</keyword>
<evidence type="ECO:0000313" key="1">
    <source>
        <dbReference type="EMBL" id="MFC0623993.1"/>
    </source>
</evidence>
<dbReference type="EMBL" id="JBHLTC010000008">
    <property type="protein sequence ID" value="MFC0623993.1"/>
    <property type="molecule type" value="Genomic_DNA"/>
</dbReference>
<dbReference type="Proteomes" id="UP001589890">
    <property type="component" value="Unassembled WGS sequence"/>
</dbReference>
<proteinExistence type="predicted"/>
<dbReference type="RefSeq" id="WP_380044697.1">
    <property type="nucleotide sequence ID" value="NZ_JBHLTC010000008.1"/>
</dbReference>
<reference evidence="1 2" key="1">
    <citation type="submission" date="2024-09" db="EMBL/GenBank/DDBJ databases">
        <authorList>
            <person name="Sun Q."/>
            <person name="Mori K."/>
        </authorList>
    </citation>
    <scope>NUCLEOTIDE SEQUENCE [LARGE SCALE GENOMIC DNA]</scope>
    <source>
        <strain evidence="1 2">CGMCC 1.15906</strain>
    </source>
</reference>
<sequence length="137" mass="14425">MGAWDASVFGNDTAADWAGDLIDAGSVDSIVELLSQVAETPEDDVLDADLACEALAAAEVVAAAAGSPVEADEYNAEALAWGSKHPELGTKENRVLAVLAAERVRAPGSELLEHWRGIDPEPGEWDEAIDDLVERLS</sequence>
<evidence type="ECO:0000313" key="2">
    <source>
        <dbReference type="Proteomes" id="UP001589890"/>
    </source>
</evidence>
<dbReference type="InterPro" id="IPR025355">
    <property type="entry name" value="DUF4259"/>
</dbReference>
<organism evidence="1 2">
    <name type="scientific">Kribbella deserti</name>
    <dbReference type="NCBI Taxonomy" id="1926257"/>
    <lineage>
        <taxon>Bacteria</taxon>
        <taxon>Bacillati</taxon>
        <taxon>Actinomycetota</taxon>
        <taxon>Actinomycetes</taxon>
        <taxon>Propionibacteriales</taxon>
        <taxon>Kribbellaceae</taxon>
        <taxon>Kribbella</taxon>
    </lineage>
</organism>
<name>A0ABV6QHG5_9ACTN</name>
<comment type="caution">
    <text evidence="1">The sequence shown here is derived from an EMBL/GenBank/DDBJ whole genome shotgun (WGS) entry which is preliminary data.</text>
</comment>